<comment type="subcellular location">
    <subcellularLocation>
        <location evidence="1">Cytoplasm</location>
    </subcellularLocation>
</comment>
<organism evidence="10 11">
    <name type="scientific">Sinocyclocheilus anshuiensis</name>
    <dbReference type="NCBI Taxonomy" id="1608454"/>
    <lineage>
        <taxon>Eukaryota</taxon>
        <taxon>Metazoa</taxon>
        <taxon>Chordata</taxon>
        <taxon>Craniata</taxon>
        <taxon>Vertebrata</taxon>
        <taxon>Euteleostomi</taxon>
        <taxon>Actinopterygii</taxon>
        <taxon>Neopterygii</taxon>
        <taxon>Teleostei</taxon>
        <taxon>Ostariophysi</taxon>
        <taxon>Cypriniformes</taxon>
        <taxon>Cyprinidae</taxon>
        <taxon>Cyprininae</taxon>
        <taxon>Sinocyclocheilus</taxon>
    </lineage>
</organism>
<evidence type="ECO:0000259" key="9">
    <source>
        <dbReference type="Pfam" id="PF17779"/>
    </source>
</evidence>
<dbReference type="GO" id="GO:0005737">
    <property type="term" value="C:cytoplasm"/>
    <property type="evidence" value="ECO:0007669"/>
    <property type="project" value="UniProtKB-SubCell"/>
</dbReference>
<dbReference type="PANTHER" id="PTHR24106">
    <property type="entry name" value="NACHT, LRR AND CARD DOMAINS-CONTAINING"/>
    <property type="match status" value="1"/>
</dbReference>
<dbReference type="InterPro" id="IPR007111">
    <property type="entry name" value="NACHT_NTPase"/>
</dbReference>
<dbReference type="InterPro" id="IPR041267">
    <property type="entry name" value="NLRP_HD2"/>
</dbReference>
<reference evidence="10" key="2">
    <citation type="submission" date="2025-09" db="UniProtKB">
        <authorList>
            <consortium name="Ensembl"/>
        </authorList>
    </citation>
    <scope>IDENTIFICATION</scope>
</reference>
<keyword evidence="3" id="KW-0433">Leucine-rich repeat</keyword>
<evidence type="ECO:0000256" key="3">
    <source>
        <dbReference type="ARBA" id="ARBA00022614"/>
    </source>
</evidence>
<evidence type="ECO:0000256" key="6">
    <source>
        <dbReference type="ARBA" id="ARBA00022840"/>
    </source>
</evidence>
<dbReference type="InterPro" id="IPR051261">
    <property type="entry name" value="NLR"/>
</dbReference>
<evidence type="ECO:0000256" key="4">
    <source>
        <dbReference type="ARBA" id="ARBA00022737"/>
    </source>
</evidence>
<dbReference type="Proteomes" id="UP000472260">
    <property type="component" value="Unassembled WGS sequence"/>
</dbReference>
<keyword evidence="5" id="KW-0547">Nucleotide-binding</keyword>
<evidence type="ECO:0000313" key="11">
    <source>
        <dbReference type="Proteomes" id="UP000472260"/>
    </source>
</evidence>
<dbReference type="SUPFAM" id="SSF52047">
    <property type="entry name" value="RNI-like"/>
    <property type="match status" value="1"/>
</dbReference>
<keyword evidence="11" id="KW-1185">Reference proteome</keyword>
<proteinExistence type="predicted"/>
<dbReference type="AlphaFoldDB" id="A0A671SAL2"/>
<dbReference type="Pfam" id="PF05729">
    <property type="entry name" value="NACHT"/>
    <property type="match status" value="1"/>
</dbReference>
<feature type="domain" description="NACHT" evidence="7">
    <location>
        <begin position="11"/>
        <end position="104"/>
    </location>
</feature>
<dbReference type="InterPro" id="IPR027417">
    <property type="entry name" value="P-loop_NTPase"/>
</dbReference>
<name>A0A671SAL2_9TELE</name>
<dbReference type="Pfam" id="PF17776">
    <property type="entry name" value="NLRC4_HD2"/>
    <property type="match status" value="1"/>
</dbReference>
<dbReference type="Pfam" id="PF17779">
    <property type="entry name" value="WHD_NOD2"/>
    <property type="match status" value="1"/>
</dbReference>
<dbReference type="InterPro" id="IPR032675">
    <property type="entry name" value="LRR_dom_sf"/>
</dbReference>
<dbReference type="Gene3D" id="3.40.50.300">
    <property type="entry name" value="P-loop containing nucleotide triphosphate hydrolases"/>
    <property type="match status" value="1"/>
</dbReference>
<sequence length="693" mass="77068">METGFGDNHEKQKVLFIFDGLDERCFPFDFQNNAKLSNPTLPASIDVLLTNLISNNLLPDALVWITSRPAAANQIPHEYIDLVTEFRGFNDPQKEECVERMFNAAEDEEIPKTLTQMYTHFLLIQTHAKNMRYTKEYIPGPEDEDMILKLGKLAFQQLKSGNLIFYEEDLMACGIDVKEAVVYSGVCSQIFREESALTENKVYCFIHLSIQEFLAAMYVYHMFKIHHNNVLHHEETTLFELHKCAIDKSLQSENGHLDLFLCFLLGLSLESNQTCQSKEETVEYIKKMIVETSVPEKSINLFYYLNELNDLSLVKEVQRFLNSGHFSKLSPAQWSALVFVLLTSEEKQDVFDLKKYIRSDEGLTRLLQVVKASECALLDNCELTMRCCRALASTVGSGSSNVRVLDLCNNSIGDKGLELLTAGLENTQSLPNGRNAHFSTRRLSYGLLTEKSCQSLASALRSSFSTLKALDLSGNAIYDEAVKMLSNGLGSPHCKIQILRLASCEITDVGVDFLASALVSNPAPLRELDLRQNHIKDFGVSRLAEVVKNSNCRLETLRLGDGGVTKEGCAVLTAALNSNPSYLRELDLSSNELTDAGILSQCGLTVDCCDSLAALDTLGLSNCGVTGEGCTILASALRSKHSLLRELDLSENNLTDSAVRPLYVLLDDPDCKLEKHMQVVPGVIFAVVMNLNT</sequence>
<keyword evidence="6" id="KW-0067">ATP-binding</keyword>
<evidence type="ECO:0000313" key="10">
    <source>
        <dbReference type="Ensembl" id="ENSSANP00000092750.1"/>
    </source>
</evidence>
<dbReference type="PROSITE" id="PS51450">
    <property type="entry name" value="LRR"/>
    <property type="match status" value="1"/>
</dbReference>
<keyword evidence="2" id="KW-0963">Cytoplasm</keyword>
<evidence type="ECO:0000259" key="7">
    <source>
        <dbReference type="Pfam" id="PF05729"/>
    </source>
</evidence>
<accession>A0A671SAL2</accession>
<dbReference type="InterPro" id="IPR001611">
    <property type="entry name" value="Leu-rich_rpt"/>
</dbReference>
<evidence type="ECO:0000256" key="1">
    <source>
        <dbReference type="ARBA" id="ARBA00004496"/>
    </source>
</evidence>
<evidence type="ECO:0000256" key="2">
    <source>
        <dbReference type="ARBA" id="ARBA00022490"/>
    </source>
</evidence>
<keyword evidence="4" id="KW-0677">Repeat</keyword>
<dbReference type="SMART" id="SM00368">
    <property type="entry name" value="LRR_RI"/>
    <property type="match status" value="9"/>
</dbReference>
<protein>
    <submittedName>
        <fullName evidence="10">Si:dkey-126g1.7</fullName>
    </submittedName>
</protein>
<dbReference type="Pfam" id="PF13516">
    <property type="entry name" value="LRR_6"/>
    <property type="match status" value="6"/>
</dbReference>
<evidence type="ECO:0000256" key="5">
    <source>
        <dbReference type="ARBA" id="ARBA00022741"/>
    </source>
</evidence>
<feature type="domain" description="NOD1/2 winged helix" evidence="9">
    <location>
        <begin position="145"/>
        <end position="205"/>
    </location>
</feature>
<dbReference type="InterPro" id="IPR041075">
    <property type="entry name" value="NOD1/2_WH"/>
</dbReference>
<dbReference type="Gene3D" id="3.80.10.10">
    <property type="entry name" value="Ribonuclease Inhibitor"/>
    <property type="match status" value="1"/>
</dbReference>
<feature type="domain" description="NACHT LRR and PYD" evidence="8">
    <location>
        <begin position="207"/>
        <end position="316"/>
    </location>
</feature>
<reference evidence="10" key="1">
    <citation type="submission" date="2025-08" db="UniProtKB">
        <authorList>
            <consortium name="Ensembl"/>
        </authorList>
    </citation>
    <scope>IDENTIFICATION</scope>
</reference>
<dbReference type="Ensembl" id="ENSSANT00000098530.1">
    <property type="protein sequence ID" value="ENSSANP00000092750.1"/>
    <property type="gene ID" value="ENSSANG00000045766.1"/>
</dbReference>
<dbReference type="GO" id="GO:0005524">
    <property type="term" value="F:ATP binding"/>
    <property type="evidence" value="ECO:0007669"/>
    <property type="project" value="UniProtKB-KW"/>
</dbReference>
<evidence type="ECO:0000259" key="8">
    <source>
        <dbReference type="Pfam" id="PF17776"/>
    </source>
</evidence>